<evidence type="ECO:0000256" key="4">
    <source>
        <dbReference type="ARBA" id="ARBA00022968"/>
    </source>
</evidence>
<feature type="domain" description="Trichome birefringence-like N-terminal" evidence="9">
    <location>
        <begin position="71"/>
        <end position="114"/>
    </location>
</feature>
<evidence type="ECO:0000259" key="8">
    <source>
        <dbReference type="Pfam" id="PF13839"/>
    </source>
</evidence>
<protein>
    <recommendedName>
        <fullName evidence="12">Trichome birefringence-like N-terminal domain-containing protein</fullName>
    </recommendedName>
</protein>
<comment type="similarity">
    <text evidence="2">Belongs to the PC-esterase family. TBL subfamily.</text>
</comment>
<evidence type="ECO:0000313" key="10">
    <source>
        <dbReference type="EMBL" id="KAG6765460.1"/>
    </source>
</evidence>
<dbReference type="InterPro" id="IPR029962">
    <property type="entry name" value="TBL"/>
</dbReference>
<organism evidence="10 11">
    <name type="scientific">Populus tomentosa</name>
    <name type="common">Chinese white poplar</name>
    <dbReference type="NCBI Taxonomy" id="118781"/>
    <lineage>
        <taxon>Eukaryota</taxon>
        <taxon>Viridiplantae</taxon>
        <taxon>Streptophyta</taxon>
        <taxon>Embryophyta</taxon>
        <taxon>Tracheophyta</taxon>
        <taxon>Spermatophyta</taxon>
        <taxon>Magnoliopsida</taxon>
        <taxon>eudicotyledons</taxon>
        <taxon>Gunneridae</taxon>
        <taxon>Pentapetalae</taxon>
        <taxon>rosids</taxon>
        <taxon>fabids</taxon>
        <taxon>Malpighiales</taxon>
        <taxon>Salicaceae</taxon>
        <taxon>Saliceae</taxon>
        <taxon>Populus</taxon>
    </lineage>
</organism>
<keyword evidence="5" id="KW-1133">Transmembrane helix</keyword>
<reference evidence="10" key="1">
    <citation type="journal article" date="2020" name="bioRxiv">
        <title>Hybrid origin of Populus tomentosa Carr. identified through genome sequencing and phylogenomic analysis.</title>
        <authorList>
            <person name="An X."/>
            <person name="Gao K."/>
            <person name="Chen Z."/>
            <person name="Li J."/>
            <person name="Yang X."/>
            <person name="Yang X."/>
            <person name="Zhou J."/>
            <person name="Guo T."/>
            <person name="Zhao T."/>
            <person name="Huang S."/>
            <person name="Miao D."/>
            <person name="Khan W.U."/>
            <person name="Rao P."/>
            <person name="Ye M."/>
            <person name="Lei B."/>
            <person name="Liao W."/>
            <person name="Wang J."/>
            <person name="Ji L."/>
            <person name="Li Y."/>
            <person name="Guo B."/>
            <person name="Mustafa N.S."/>
            <person name="Li S."/>
            <person name="Yun Q."/>
            <person name="Keller S.R."/>
            <person name="Mao J."/>
            <person name="Zhang R."/>
            <person name="Strauss S.H."/>
        </authorList>
    </citation>
    <scope>NUCLEOTIDE SEQUENCE</scope>
    <source>
        <strain evidence="10">GM15</strain>
        <tissue evidence="10">Leaf</tissue>
    </source>
</reference>
<keyword evidence="4" id="KW-0735">Signal-anchor</keyword>
<accession>A0A8X7ZLC9</accession>
<sequence length="200" mass="22494">MNVNNIGNAKHFSINQEHVYFNLFSFERKGPAVKETPKNVDNDHKVEAESDQDVNSSVPNSKAEKTIEPLESCDIFTGEWVFDNITRPLYKEDECAFLTEGVTCMKNGKQNSTFSAELLLEKPRGKQLMYVGDSNENLLQQHGSSTCLLTSIFNGARGGKLLSPEQKSNPAMHVDCVHWCLPGVRDAWNELLYTYIAFLS</sequence>
<dbReference type="InterPro" id="IPR025846">
    <property type="entry name" value="TBL_N"/>
</dbReference>
<evidence type="ECO:0000256" key="3">
    <source>
        <dbReference type="ARBA" id="ARBA00022692"/>
    </source>
</evidence>
<keyword evidence="6" id="KW-0472">Membrane</keyword>
<dbReference type="PANTHER" id="PTHR32285">
    <property type="entry name" value="PROTEIN TRICHOME BIREFRINGENCE-LIKE 9-RELATED"/>
    <property type="match status" value="1"/>
</dbReference>
<name>A0A8X7ZLC9_POPTO</name>
<evidence type="ECO:0000256" key="1">
    <source>
        <dbReference type="ARBA" id="ARBA00004167"/>
    </source>
</evidence>
<dbReference type="GO" id="GO:0016413">
    <property type="term" value="F:O-acetyltransferase activity"/>
    <property type="evidence" value="ECO:0007669"/>
    <property type="project" value="InterPro"/>
</dbReference>
<dbReference type="InterPro" id="IPR026057">
    <property type="entry name" value="TBL_C"/>
</dbReference>
<feature type="compositionally biased region" description="Basic and acidic residues" evidence="7">
    <location>
        <begin position="33"/>
        <end position="48"/>
    </location>
</feature>
<evidence type="ECO:0000256" key="5">
    <source>
        <dbReference type="ARBA" id="ARBA00022989"/>
    </source>
</evidence>
<dbReference type="Pfam" id="PF14416">
    <property type="entry name" value="PMR5N"/>
    <property type="match status" value="1"/>
</dbReference>
<keyword evidence="3" id="KW-0812">Transmembrane</keyword>
<gene>
    <name evidence="10" type="ORF">POTOM_029503</name>
</gene>
<feature type="region of interest" description="Disordered" evidence="7">
    <location>
        <begin position="33"/>
        <end position="63"/>
    </location>
</feature>
<proteinExistence type="inferred from homology"/>
<evidence type="ECO:0000313" key="11">
    <source>
        <dbReference type="Proteomes" id="UP000886885"/>
    </source>
</evidence>
<dbReference type="EMBL" id="JAAWWB010000015">
    <property type="protein sequence ID" value="KAG6765460.1"/>
    <property type="molecule type" value="Genomic_DNA"/>
</dbReference>
<evidence type="ECO:0000256" key="6">
    <source>
        <dbReference type="ARBA" id="ARBA00023136"/>
    </source>
</evidence>
<evidence type="ECO:0000256" key="7">
    <source>
        <dbReference type="SAM" id="MobiDB-lite"/>
    </source>
</evidence>
<dbReference type="GO" id="GO:0016020">
    <property type="term" value="C:membrane"/>
    <property type="evidence" value="ECO:0007669"/>
    <property type="project" value="UniProtKB-SubCell"/>
</dbReference>
<keyword evidence="11" id="KW-1185">Reference proteome</keyword>
<feature type="domain" description="Trichome birefringence-like C-terminal" evidence="8">
    <location>
        <begin position="165"/>
        <end position="194"/>
    </location>
</feature>
<evidence type="ECO:0000259" key="9">
    <source>
        <dbReference type="Pfam" id="PF14416"/>
    </source>
</evidence>
<comment type="caution">
    <text evidence="10">The sequence shown here is derived from an EMBL/GenBank/DDBJ whole genome shotgun (WGS) entry which is preliminary data.</text>
</comment>
<comment type="subcellular location">
    <subcellularLocation>
        <location evidence="1">Membrane</location>
        <topology evidence="1">Single-pass membrane protein</topology>
    </subcellularLocation>
</comment>
<dbReference type="Proteomes" id="UP000886885">
    <property type="component" value="Chromosome 8A"/>
</dbReference>
<evidence type="ECO:0000256" key="2">
    <source>
        <dbReference type="ARBA" id="ARBA00007727"/>
    </source>
</evidence>
<dbReference type="GO" id="GO:0005794">
    <property type="term" value="C:Golgi apparatus"/>
    <property type="evidence" value="ECO:0007669"/>
    <property type="project" value="TreeGrafter"/>
</dbReference>
<evidence type="ECO:0008006" key="12">
    <source>
        <dbReference type="Google" id="ProtNLM"/>
    </source>
</evidence>
<dbReference type="OrthoDB" id="1932925at2759"/>
<dbReference type="PANTHER" id="PTHR32285:SF198">
    <property type="entry name" value="TRICHOME BIREFRINGENCE-LIKE N-TERMINAL DOMAIN-CONTAINING PROTEIN"/>
    <property type="match status" value="1"/>
</dbReference>
<dbReference type="AlphaFoldDB" id="A0A8X7ZLC9"/>
<dbReference type="Pfam" id="PF13839">
    <property type="entry name" value="PC-Esterase"/>
    <property type="match status" value="1"/>
</dbReference>